<dbReference type="GO" id="GO:0031992">
    <property type="term" value="F:energy transducer activity"/>
    <property type="evidence" value="ECO:0007669"/>
    <property type="project" value="TreeGrafter"/>
</dbReference>
<comment type="similarity">
    <text evidence="2">Belongs to the TonB family.</text>
</comment>
<name>A0A7C3IKD2_9SPIR</name>
<dbReference type="GO" id="GO:0015031">
    <property type="term" value="P:protein transport"/>
    <property type="evidence" value="ECO:0007669"/>
    <property type="project" value="UniProtKB-KW"/>
</dbReference>
<feature type="transmembrane region" description="Helical" evidence="10">
    <location>
        <begin position="12"/>
        <end position="34"/>
    </location>
</feature>
<protein>
    <submittedName>
        <fullName evidence="12">Energy transducer TonB</fullName>
    </submittedName>
</protein>
<dbReference type="PROSITE" id="PS52015">
    <property type="entry name" value="TONB_CTD"/>
    <property type="match status" value="1"/>
</dbReference>
<dbReference type="Gene3D" id="3.30.1150.10">
    <property type="match status" value="1"/>
</dbReference>
<organism evidence="12">
    <name type="scientific">Gracilinema caldarium</name>
    <dbReference type="NCBI Taxonomy" id="215591"/>
    <lineage>
        <taxon>Bacteria</taxon>
        <taxon>Pseudomonadati</taxon>
        <taxon>Spirochaetota</taxon>
        <taxon>Spirochaetia</taxon>
        <taxon>Spirochaetales</taxon>
        <taxon>Breznakiellaceae</taxon>
        <taxon>Gracilinema</taxon>
    </lineage>
</organism>
<keyword evidence="8 10" id="KW-1133">Transmembrane helix</keyword>
<proteinExistence type="inferred from homology"/>
<sequence length="236" mass="25874">MAMDMGNATHRIGVSLAISLVLDIGLFYTLALFFSGTDVLDNPKKGNGPIQIILLPEVVHHTDQSQKEAPAQVTTKPLQAEPILDTPNIEQDESPPVCAQEVFSDNNKEASSSSNQEKSVFLSVDREMPGLDLGVDTSITEVSIAGIKSWLDEQIPRYLEYPPLARKRGIEGISRIELTVDATGLLVQQRIVQSSGNAILDKAALEVVRRVFPIPRELCKVQEQLVLTIGITYSLR</sequence>
<dbReference type="InterPro" id="IPR051045">
    <property type="entry name" value="TonB-dependent_transducer"/>
</dbReference>
<keyword evidence="4" id="KW-1003">Cell membrane</keyword>
<dbReference type="EMBL" id="DSVL01000252">
    <property type="protein sequence ID" value="HFH29465.1"/>
    <property type="molecule type" value="Genomic_DNA"/>
</dbReference>
<keyword evidence="5" id="KW-0997">Cell inner membrane</keyword>
<evidence type="ECO:0000256" key="2">
    <source>
        <dbReference type="ARBA" id="ARBA00006555"/>
    </source>
</evidence>
<evidence type="ECO:0000256" key="3">
    <source>
        <dbReference type="ARBA" id="ARBA00022448"/>
    </source>
</evidence>
<evidence type="ECO:0000256" key="5">
    <source>
        <dbReference type="ARBA" id="ARBA00022519"/>
    </source>
</evidence>
<evidence type="ECO:0000256" key="4">
    <source>
        <dbReference type="ARBA" id="ARBA00022475"/>
    </source>
</evidence>
<gene>
    <name evidence="12" type="ORF">ENS59_08135</name>
</gene>
<dbReference type="PANTHER" id="PTHR33446">
    <property type="entry name" value="PROTEIN TONB-RELATED"/>
    <property type="match status" value="1"/>
</dbReference>
<dbReference type="PANTHER" id="PTHR33446:SF2">
    <property type="entry name" value="PROTEIN TONB"/>
    <property type="match status" value="1"/>
</dbReference>
<comment type="caution">
    <text evidence="12">The sequence shown here is derived from an EMBL/GenBank/DDBJ whole genome shotgun (WGS) entry which is preliminary data.</text>
</comment>
<keyword evidence="6 10" id="KW-0812">Transmembrane</keyword>
<evidence type="ECO:0000256" key="10">
    <source>
        <dbReference type="SAM" id="Phobius"/>
    </source>
</evidence>
<evidence type="ECO:0000256" key="8">
    <source>
        <dbReference type="ARBA" id="ARBA00022989"/>
    </source>
</evidence>
<dbReference type="NCBIfam" id="TIGR01352">
    <property type="entry name" value="tonB_Cterm"/>
    <property type="match status" value="1"/>
</dbReference>
<evidence type="ECO:0000256" key="1">
    <source>
        <dbReference type="ARBA" id="ARBA00004383"/>
    </source>
</evidence>
<dbReference type="Pfam" id="PF03544">
    <property type="entry name" value="TonB_C"/>
    <property type="match status" value="1"/>
</dbReference>
<dbReference type="GO" id="GO:0055085">
    <property type="term" value="P:transmembrane transport"/>
    <property type="evidence" value="ECO:0007669"/>
    <property type="project" value="InterPro"/>
</dbReference>
<evidence type="ECO:0000313" key="12">
    <source>
        <dbReference type="EMBL" id="HFH29465.1"/>
    </source>
</evidence>
<accession>A0A7C3IKD2</accession>
<dbReference type="GO" id="GO:0098797">
    <property type="term" value="C:plasma membrane protein complex"/>
    <property type="evidence" value="ECO:0007669"/>
    <property type="project" value="TreeGrafter"/>
</dbReference>
<evidence type="ECO:0000259" key="11">
    <source>
        <dbReference type="PROSITE" id="PS52015"/>
    </source>
</evidence>
<keyword evidence="9 10" id="KW-0472">Membrane</keyword>
<dbReference type="InterPro" id="IPR006260">
    <property type="entry name" value="TonB/TolA_C"/>
</dbReference>
<keyword evidence="3" id="KW-0813">Transport</keyword>
<keyword evidence="7" id="KW-0653">Protein transport</keyword>
<comment type="subcellular location">
    <subcellularLocation>
        <location evidence="1">Cell inner membrane</location>
        <topology evidence="1">Single-pass membrane protein</topology>
        <orientation evidence="1">Periplasmic side</orientation>
    </subcellularLocation>
</comment>
<evidence type="ECO:0000256" key="7">
    <source>
        <dbReference type="ARBA" id="ARBA00022927"/>
    </source>
</evidence>
<reference evidence="12" key="1">
    <citation type="journal article" date="2020" name="mSystems">
        <title>Genome- and Community-Level Interaction Insights into Carbon Utilization and Element Cycling Functions of Hydrothermarchaeota in Hydrothermal Sediment.</title>
        <authorList>
            <person name="Zhou Z."/>
            <person name="Liu Y."/>
            <person name="Xu W."/>
            <person name="Pan J."/>
            <person name="Luo Z.H."/>
            <person name="Li M."/>
        </authorList>
    </citation>
    <scope>NUCLEOTIDE SEQUENCE [LARGE SCALE GENOMIC DNA]</scope>
    <source>
        <strain evidence="12">SpSt-503</strain>
    </source>
</reference>
<dbReference type="InterPro" id="IPR037682">
    <property type="entry name" value="TonB_C"/>
</dbReference>
<evidence type="ECO:0000256" key="9">
    <source>
        <dbReference type="ARBA" id="ARBA00023136"/>
    </source>
</evidence>
<evidence type="ECO:0000256" key="6">
    <source>
        <dbReference type="ARBA" id="ARBA00022692"/>
    </source>
</evidence>
<feature type="domain" description="TonB C-terminal" evidence="11">
    <location>
        <begin position="146"/>
        <end position="236"/>
    </location>
</feature>
<dbReference type="AlphaFoldDB" id="A0A7C3IKD2"/>
<dbReference type="SUPFAM" id="SSF74653">
    <property type="entry name" value="TolA/TonB C-terminal domain"/>
    <property type="match status" value="1"/>
</dbReference>